<proteinExistence type="predicted"/>
<evidence type="ECO:0000313" key="2">
    <source>
        <dbReference type="EMBL" id="KOB69116.1"/>
    </source>
</evidence>
<sequence>MQRKAKPPIEGEHMIMALSMLNSAYDICNLNNSVVYSIRKFKRTYFLLVAAYFSFVIYLGMFIPLQQIQALIFCNNLSEYEKVVLLSRVEKNYIVAGFSLFLVVVLYGLKALLSYTANLALLANKCNPRSVPNLRSKNPIDILPDLLKMKRSVSYEAISCSNELKEQLRIIMKNLNLPPNRYVYSIRDI</sequence>
<keyword evidence="1" id="KW-1133">Transmembrane helix</keyword>
<reference evidence="2 3" key="1">
    <citation type="journal article" date="2015" name="Genome Biol. Evol.">
        <title>The genome of winter moth (Operophtera brumata) provides a genomic perspective on sexual dimorphism and phenology.</title>
        <authorList>
            <person name="Derks M.F."/>
            <person name="Smit S."/>
            <person name="Salis L."/>
            <person name="Schijlen E."/>
            <person name="Bossers A."/>
            <person name="Mateman C."/>
            <person name="Pijl A.S."/>
            <person name="de Ridder D."/>
            <person name="Groenen M.A."/>
            <person name="Visser M.E."/>
            <person name="Megens H.J."/>
        </authorList>
    </citation>
    <scope>NUCLEOTIDE SEQUENCE [LARGE SCALE GENOMIC DNA]</scope>
    <source>
        <strain evidence="2">WM2013NL</strain>
        <tissue evidence="2">Head and thorax</tissue>
    </source>
</reference>
<protein>
    <submittedName>
        <fullName evidence="2">Multidrug resistance ABC transporter ATP-binding and permease protein</fullName>
    </submittedName>
</protein>
<keyword evidence="1" id="KW-0812">Transmembrane</keyword>
<accession>A0A0L7L1C6</accession>
<feature type="transmembrane region" description="Helical" evidence="1">
    <location>
        <begin position="93"/>
        <end position="113"/>
    </location>
</feature>
<evidence type="ECO:0000313" key="3">
    <source>
        <dbReference type="Proteomes" id="UP000037510"/>
    </source>
</evidence>
<dbReference type="EMBL" id="JTDY01003707">
    <property type="protein sequence ID" value="KOB69116.1"/>
    <property type="molecule type" value="Genomic_DNA"/>
</dbReference>
<comment type="caution">
    <text evidence="2">The sequence shown here is derived from an EMBL/GenBank/DDBJ whole genome shotgun (WGS) entry which is preliminary data.</text>
</comment>
<dbReference type="GO" id="GO:0005524">
    <property type="term" value="F:ATP binding"/>
    <property type="evidence" value="ECO:0007669"/>
    <property type="project" value="UniProtKB-KW"/>
</dbReference>
<feature type="transmembrane region" description="Helical" evidence="1">
    <location>
        <begin position="45"/>
        <end position="73"/>
    </location>
</feature>
<evidence type="ECO:0000256" key="1">
    <source>
        <dbReference type="SAM" id="Phobius"/>
    </source>
</evidence>
<keyword evidence="2" id="KW-0547">Nucleotide-binding</keyword>
<dbReference type="Proteomes" id="UP000037510">
    <property type="component" value="Unassembled WGS sequence"/>
</dbReference>
<keyword evidence="2" id="KW-0067">ATP-binding</keyword>
<organism evidence="2 3">
    <name type="scientific">Operophtera brumata</name>
    <name type="common">Winter moth</name>
    <name type="synonym">Phalaena brumata</name>
    <dbReference type="NCBI Taxonomy" id="104452"/>
    <lineage>
        <taxon>Eukaryota</taxon>
        <taxon>Metazoa</taxon>
        <taxon>Ecdysozoa</taxon>
        <taxon>Arthropoda</taxon>
        <taxon>Hexapoda</taxon>
        <taxon>Insecta</taxon>
        <taxon>Pterygota</taxon>
        <taxon>Neoptera</taxon>
        <taxon>Endopterygota</taxon>
        <taxon>Lepidoptera</taxon>
        <taxon>Glossata</taxon>
        <taxon>Ditrysia</taxon>
        <taxon>Geometroidea</taxon>
        <taxon>Geometridae</taxon>
        <taxon>Larentiinae</taxon>
        <taxon>Operophtera</taxon>
    </lineage>
</organism>
<dbReference type="AlphaFoldDB" id="A0A0L7L1C6"/>
<keyword evidence="3" id="KW-1185">Reference proteome</keyword>
<keyword evidence="1" id="KW-0472">Membrane</keyword>
<gene>
    <name evidence="2" type="ORF">OBRU01_11171</name>
</gene>
<name>A0A0L7L1C6_OPEBR</name>